<evidence type="ECO:0000259" key="3">
    <source>
        <dbReference type="PROSITE" id="PS50883"/>
    </source>
</evidence>
<comment type="caution">
    <text evidence="5">The sequence shown here is derived from an EMBL/GenBank/DDBJ whole genome shotgun (WGS) entry which is preliminary data.</text>
</comment>
<dbReference type="SUPFAM" id="SSF55785">
    <property type="entry name" value="PYP-like sensor domain (PAS domain)"/>
    <property type="match status" value="3"/>
</dbReference>
<dbReference type="InterPro" id="IPR000700">
    <property type="entry name" value="PAS-assoc_C"/>
</dbReference>
<dbReference type="InterPro" id="IPR052155">
    <property type="entry name" value="Biofilm_reg_signaling"/>
</dbReference>
<dbReference type="InterPro" id="IPR035965">
    <property type="entry name" value="PAS-like_dom_sf"/>
</dbReference>
<name>A0ABV7G096_9PROT</name>
<dbReference type="PROSITE" id="PS50887">
    <property type="entry name" value="GGDEF"/>
    <property type="match status" value="1"/>
</dbReference>
<dbReference type="InterPro" id="IPR043128">
    <property type="entry name" value="Rev_trsase/Diguanyl_cyclase"/>
</dbReference>
<feature type="domain" description="GGDEF" evidence="4">
    <location>
        <begin position="419"/>
        <end position="552"/>
    </location>
</feature>
<proteinExistence type="predicted"/>
<dbReference type="CDD" id="cd01949">
    <property type="entry name" value="GGDEF"/>
    <property type="match status" value="1"/>
</dbReference>
<evidence type="ECO:0000259" key="2">
    <source>
        <dbReference type="PROSITE" id="PS50113"/>
    </source>
</evidence>
<dbReference type="Gene3D" id="3.30.450.20">
    <property type="entry name" value="PAS domain"/>
    <property type="match status" value="3"/>
</dbReference>
<dbReference type="InterPro" id="IPR001610">
    <property type="entry name" value="PAC"/>
</dbReference>
<dbReference type="InterPro" id="IPR001633">
    <property type="entry name" value="EAL_dom"/>
</dbReference>
<dbReference type="InterPro" id="IPR000014">
    <property type="entry name" value="PAS"/>
</dbReference>
<dbReference type="RefSeq" id="WP_379595336.1">
    <property type="nucleotide sequence ID" value="NZ_JBHRTN010000008.1"/>
</dbReference>
<sequence>MSSSAGAEVPHDTLYRLLVQEVTEYAIYMLTADGIVASWNAGAERFKGYRAAEILGRSFAEFHTPEDRAAGLPQQALATARAEGKFEGEGWRLRKDGSRFRAHVVIDAVHDTSGRLLGFAKITRDITAQHEAERRSTESERAFRLLVQGVTDYAIYMLDPRGMVSNWNDGAERLKGYAAAEIVGRHFSVFHTAEDLDAGSPQQALATALAVGKFEDEGWRLRKDGSRFWAHVVLDPIEDVDGTLLGFTKITRDLTEQREQSTRLQRITDKLDLALANMSQGLCLFDADERLALCNRRFREMLRLDEAAAHIGSTFTQLLSRLHGPGARGAIRRIREEHLASLAGTHHTVAEEMIREGRTIAMSHRALPGGGWVTTMDDITERRQIERRIVHLAHHDGLTELPNRASFRARLDAETSTEGSCAVLYLDLDRFKPVNDTLGHPAGDALLRAVAERVQGLLRPQDVVARLGGDEFAVMLGGCARATEAGTVADRLIREIGRPFVVSGLQVLIGASIGLAVAPLDGTDPDILLRNADLALYQAKQAGRGCHRAYVAGMERVMQERLELEQDLRRALCNNEFLLHYQPVVDLERDHINGFEALLRWDSPVRGRVSPGEFIPLAEEIGLMPEIGDWIMRTACREAAAWPDGLKVSVNLSPTQFRAPHLVGDIQAALAESGLPPHRLELEITETAMIDDMEMAKTTLHRLRDLGIDIAMDDFGTGYSSLSFLRSLPFTRIKIDRSFVQDLGVKPEAAAIVRAVTGLCGSLGVATTAEGVETESQIAMLRAEGCPEVQGFLISRPCPAGEVHNWIADFRSSRSGRVPAALSA</sequence>
<dbReference type="Pfam" id="PF13426">
    <property type="entry name" value="PAS_9"/>
    <property type="match status" value="2"/>
</dbReference>
<gene>
    <name evidence="5" type="ORF">ACFOD4_07560</name>
</gene>
<dbReference type="InterPro" id="IPR029787">
    <property type="entry name" value="Nucleotide_cyclase"/>
</dbReference>
<dbReference type="PROSITE" id="PS50883">
    <property type="entry name" value="EAL"/>
    <property type="match status" value="1"/>
</dbReference>
<reference evidence="6" key="1">
    <citation type="journal article" date="2019" name="Int. J. Syst. Evol. Microbiol.">
        <title>The Global Catalogue of Microorganisms (GCM) 10K type strain sequencing project: providing services to taxonomists for standard genome sequencing and annotation.</title>
        <authorList>
            <consortium name="The Broad Institute Genomics Platform"/>
            <consortium name="The Broad Institute Genome Sequencing Center for Infectious Disease"/>
            <person name="Wu L."/>
            <person name="Ma J."/>
        </authorList>
    </citation>
    <scope>NUCLEOTIDE SEQUENCE [LARGE SCALE GENOMIC DNA]</scope>
    <source>
        <strain evidence="6">KCTC 52094</strain>
    </source>
</reference>
<dbReference type="EMBL" id="JBHRTN010000008">
    <property type="protein sequence ID" value="MFC3124911.1"/>
    <property type="molecule type" value="Genomic_DNA"/>
</dbReference>
<dbReference type="Pfam" id="PF12860">
    <property type="entry name" value="PAS_7"/>
    <property type="match status" value="1"/>
</dbReference>
<feature type="domain" description="EAL" evidence="3">
    <location>
        <begin position="561"/>
        <end position="811"/>
    </location>
</feature>
<dbReference type="Pfam" id="PF00990">
    <property type="entry name" value="GGDEF"/>
    <property type="match status" value="1"/>
</dbReference>
<dbReference type="PROSITE" id="PS50113">
    <property type="entry name" value="PAC"/>
    <property type="match status" value="2"/>
</dbReference>
<feature type="domain" description="PAC" evidence="2">
    <location>
        <begin position="86"/>
        <end position="138"/>
    </location>
</feature>
<dbReference type="SUPFAM" id="SSF55073">
    <property type="entry name" value="Nucleotide cyclase"/>
    <property type="match status" value="1"/>
</dbReference>
<accession>A0ABV7G096</accession>
<dbReference type="PANTHER" id="PTHR44757">
    <property type="entry name" value="DIGUANYLATE CYCLASE DGCP"/>
    <property type="match status" value="1"/>
</dbReference>
<dbReference type="InterPro" id="IPR035919">
    <property type="entry name" value="EAL_sf"/>
</dbReference>
<dbReference type="Pfam" id="PF00563">
    <property type="entry name" value="EAL"/>
    <property type="match status" value="1"/>
</dbReference>
<dbReference type="PANTHER" id="PTHR44757:SF2">
    <property type="entry name" value="BIOFILM ARCHITECTURE MAINTENANCE PROTEIN MBAA"/>
    <property type="match status" value="1"/>
</dbReference>
<protein>
    <submittedName>
        <fullName evidence="5">EAL domain-containing protein</fullName>
    </submittedName>
</protein>
<evidence type="ECO:0000259" key="1">
    <source>
        <dbReference type="PROSITE" id="PS50112"/>
    </source>
</evidence>
<dbReference type="SMART" id="SM00086">
    <property type="entry name" value="PAC"/>
    <property type="match status" value="2"/>
</dbReference>
<keyword evidence="6" id="KW-1185">Reference proteome</keyword>
<evidence type="ECO:0000313" key="6">
    <source>
        <dbReference type="Proteomes" id="UP001595593"/>
    </source>
</evidence>
<dbReference type="Gene3D" id="3.30.70.270">
    <property type="match status" value="1"/>
</dbReference>
<dbReference type="SMART" id="SM00091">
    <property type="entry name" value="PAS"/>
    <property type="match status" value="3"/>
</dbReference>
<dbReference type="Gene3D" id="3.20.20.450">
    <property type="entry name" value="EAL domain"/>
    <property type="match status" value="1"/>
</dbReference>
<dbReference type="SMART" id="SM00267">
    <property type="entry name" value="GGDEF"/>
    <property type="match status" value="1"/>
</dbReference>
<dbReference type="InterPro" id="IPR000160">
    <property type="entry name" value="GGDEF_dom"/>
</dbReference>
<feature type="domain" description="PAS" evidence="1">
    <location>
        <begin position="11"/>
        <end position="68"/>
    </location>
</feature>
<dbReference type="PROSITE" id="PS50112">
    <property type="entry name" value="PAS"/>
    <property type="match status" value="2"/>
</dbReference>
<dbReference type="CDD" id="cd00130">
    <property type="entry name" value="PAS"/>
    <property type="match status" value="2"/>
</dbReference>
<evidence type="ECO:0000259" key="4">
    <source>
        <dbReference type="PROSITE" id="PS50887"/>
    </source>
</evidence>
<feature type="domain" description="PAC" evidence="2">
    <location>
        <begin position="214"/>
        <end position="266"/>
    </location>
</feature>
<dbReference type="NCBIfam" id="TIGR00229">
    <property type="entry name" value="sensory_box"/>
    <property type="match status" value="2"/>
</dbReference>
<dbReference type="SMART" id="SM00052">
    <property type="entry name" value="EAL"/>
    <property type="match status" value="1"/>
</dbReference>
<dbReference type="NCBIfam" id="TIGR00254">
    <property type="entry name" value="GGDEF"/>
    <property type="match status" value="1"/>
</dbReference>
<feature type="domain" description="PAS" evidence="1">
    <location>
        <begin position="139"/>
        <end position="212"/>
    </location>
</feature>
<dbReference type="SUPFAM" id="SSF141868">
    <property type="entry name" value="EAL domain-like"/>
    <property type="match status" value="1"/>
</dbReference>
<evidence type="ECO:0000313" key="5">
    <source>
        <dbReference type="EMBL" id="MFC3124911.1"/>
    </source>
</evidence>
<organism evidence="5 6">
    <name type="scientific">Teichococcus globiformis</name>
    <dbReference type="NCBI Taxonomy" id="2307229"/>
    <lineage>
        <taxon>Bacteria</taxon>
        <taxon>Pseudomonadati</taxon>
        <taxon>Pseudomonadota</taxon>
        <taxon>Alphaproteobacteria</taxon>
        <taxon>Acetobacterales</taxon>
        <taxon>Roseomonadaceae</taxon>
        <taxon>Roseomonas</taxon>
    </lineage>
</organism>
<dbReference type="Proteomes" id="UP001595593">
    <property type="component" value="Unassembled WGS sequence"/>
</dbReference>
<dbReference type="CDD" id="cd01948">
    <property type="entry name" value="EAL"/>
    <property type="match status" value="1"/>
</dbReference>